<accession>A0A0B6XXF0</accession>
<feature type="region of interest" description="Disordered" evidence="1">
    <location>
        <begin position="33"/>
        <end position="62"/>
    </location>
</feature>
<evidence type="ECO:0000313" key="2">
    <source>
        <dbReference type="EMBL" id="CEK48528.1"/>
    </source>
</evidence>
<evidence type="ECO:0000256" key="1">
    <source>
        <dbReference type="SAM" id="MobiDB-lite"/>
    </source>
</evidence>
<gene>
    <name evidence="2" type="primary">ORF4297</name>
</gene>
<feature type="non-terminal residue" evidence="2">
    <location>
        <position position="1"/>
    </location>
</feature>
<feature type="non-terminal residue" evidence="2">
    <location>
        <position position="164"/>
    </location>
</feature>
<protein>
    <submittedName>
        <fullName evidence="2">Uncharacterized protein</fullName>
    </submittedName>
</protein>
<organism evidence="2">
    <name type="scientific">Arion vulgaris</name>
    <dbReference type="NCBI Taxonomy" id="1028688"/>
    <lineage>
        <taxon>Eukaryota</taxon>
        <taxon>Metazoa</taxon>
        <taxon>Spiralia</taxon>
        <taxon>Lophotrochozoa</taxon>
        <taxon>Mollusca</taxon>
        <taxon>Gastropoda</taxon>
        <taxon>Heterobranchia</taxon>
        <taxon>Euthyneura</taxon>
        <taxon>Panpulmonata</taxon>
        <taxon>Eupulmonata</taxon>
        <taxon>Stylommatophora</taxon>
        <taxon>Helicina</taxon>
        <taxon>Arionoidea</taxon>
        <taxon>Arionidae</taxon>
        <taxon>Arion</taxon>
    </lineage>
</organism>
<dbReference type="EMBL" id="HACG01001663">
    <property type="protein sequence ID" value="CEK48528.1"/>
    <property type="molecule type" value="Transcribed_RNA"/>
</dbReference>
<name>A0A0B6XXF0_9EUPU</name>
<reference evidence="2" key="1">
    <citation type="submission" date="2014-12" db="EMBL/GenBank/DDBJ databases">
        <title>Insight into the proteome of Arion vulgaris.</title>
        <authorList>
            <person name="Aradska J."/>
            <person name="Bulat T."/>
            <person name="Smidak R."/>
            <person name="Sarate P."/>
            <person name="Gangsoo J."/>
            <person name="Sialana F."/>
            <person name="Bilban M."/>
            <person name="Lubec G."/>
        </authorList>
    </citation>
    <scope>NUCLEOTIDE SEQUENCE</scope>
    <source>
        <tissue evidence="2">Skin</tissue>
    </source>
</reference>
<proteinExistence type="predicted"/>
<dbReference type="AlphaFoldDB" id="A0A0B6XXF0"/>
<feature type="region of interest" description="Disordered" evidence="1">
    <location>
        <begin position="139"/>
        <end position="164"/>
    </location>
</feature>
<sequence length="164" mass="18422">YTSTLHPVLEFQDQFSSDLQKIAIVEPDQDMIRTKNLSEPTADTETEGIDRHSSTADYSTEASLSSNISILSDDVQNGTNLFEEVQTQEDNVDSESWRILELEEKSDEKLLNKSFSTASMSSEVSIESVIEVHRSQQMTDFVEHDTTNTSPSTLHNDEGTQDEI</sequence>